<organism evidence="2 3">
    <name type="scientific">Pomacea canaliculata</name>
    <name type="common">Golden apple snail</name>
    <dbReference type="NCBI Taxonomy" id="400727"/>
    <lineage>
        <taxon>Eukaryota</taxon>
        <taxon>Metazoa</taxon>
        <taxon>Spiralia</taxon>
        <taxon>Lophotrochozoa</taxon>
        <taxon>Mollusca</taxon>
        <taxon>Gastropoda</taxon>
        <taxon>Caenogastropoda</taxon>
        <taxon>Architaenioglossa</taxon>
        <taxon>Ampullarioidea</taxon>
        <taxon>Ampullariidae</taxon>
        <taxon>Pomacea</taxon>
    </lineage>
</organism>
<reference evidence="2 3" key="1">
    <citation type="submission" date="2018-04" db="EMBL/GenBank/DDBJ databases">
        <title>The genome of golden apple snail Pomacea canaliculata provides insight into stress tolerance and invasive adaptation.</title>
        <authorList>
            <person name="Liu C."/>
            <person name="Liu B."/>
            <person name="Ren Y."/>
            <person name="Zhang Y."/>
            <person name="Wang H."/>
            <person name="Li S."/>
            <person name="Jiang F."/>
            <person name="Yin L."/>
            <person name="Zhang G."/>
            <person name="Qian W."/>
            <person name="Fan W."/>
        </authorList>
    </citation>
    <scope>NUCLEOTIDE SEQUENCE [LARGE SCALE GENOMIC DNA]</scope>
    <source>
        <strain evidence="2">SZHN2017</strain>
        <tissue evidence="2">Muscle</tissue>
    </source>
</reference>
<dbReference type="Proteomes" id="UP000245119">
    <property type="component" value="Linkage Group LG3"/>
</dbReference>
<feature type="region of interest" description="Disordered" evidence="1">
    <location>
        <begin position="230"/>
        <end position="354"/>
    </location>
</feature>
<feature type="region of interest" description="Disordered" evidence="1">
    <location>
        <begin position="388"/>
        <end position="462"/>
    </location>
</feature>
<accession>A0A2T7PMD8</accession>
<protein>
    <submittedName>
        <fullName evidence="2">Uncharacterized protein</fullName>
    </submittedName>
</protein>
<dbReference type="AlphaFoldDB" id="A0A2T7PMD8"/>
<gene>
    <name evidence="2" type="ORF">C0Q70_05850</name>
</gene>
<comment type="caution">
    <text evidence="2">The sequence shown here is derived from an EMBL/GenBank/DDBJ whole genome shotgun (WGS) entry which is preliminary data.</text>
</comment>
<evidence type="ECO:0000256" key="1">
    <source>
        <dbReference type="SAM" id="MobiDB-lite"/>
    </source>
</evidence>
<feature type="region of interest" description="Disordered" evidence="1">
    <location>
        <begin position="92"/>
        <end position="126"/>
    </location>
</feature>
<keyword evidence="3" id="KW-1185">Reference proteome</keyword>
<dbReference type="EMBL" id="PZQS01000003">
    <property type="protein sequence ID" value="PVD34574.1"/>
    <property type="molecule type" value="Genomic_DNA"/>
</dbReference>
<sequence>MIALSNAAEEEGVVGWPWRVFGAMILREKALTVSEILSSLEFSTLLVLRRKKRATRSSRGHERTIISLAGRSLVMSEKGEVQGLLVVRSADQWQMGNRGPDDQQSDSSGETIPSDSGRGGSEEDVSHAGHLGMAMNDHSRLASLHDPSFLSTMPGSSHHLYANSHNPVRNAYSYNPSKSSVRDPVRNGSRKHVTFKDLSAGKRLIGVRPLRAGTPALAGGVTAEVGVASTALREPSRQGGGVSNVSRSMGNLPEDSKVFEPPRYTQPPFRNSPRPTVSHFSAGGGNPGTVATDLSRGSLVQLNSSSPGLDASSSGSSLDSQRSPTVKADSPRSSSSVHGGDFPRGVNIPPPPGAVWTKTGAFSACEGVKAGSLLRTEPAGSSFRHAQEMQTFHPPRTLTSRQSSKELPRSLQPCPRESPLGLQEQILGAKDWRGDSGAATDDGDDQRSTTTTSGSYTLDNEDTYVGLDVKQSPWKDIVV</sequence>
<feature type="compositionally biased region" description="Polar residues" evidence="1">
    <location>
        <begin position="105"/>
        <end position="114"/>
    </location>
</feature>
<feature type="compositionally biased region" description="Polar residues" evidence="1">
    <location>
        <begin position="448"/>
        <end position="458"/>
    </location>
</feature>
<proteinExistence type="predicted"/>
<name>A0A2T7PMD8_POMCA</name>
<evidence type="ECO:0000313" key="3">
    <source>
        <dbReference type="Proteomes" id="UP000245119"/>
    </source>
</evidence>
<evidence type="ECO:0000313" key="2">
    <source>
        <dbReference type="EMBL" id="PVD34574.1"/>
    </source>
</evidence>
<feature type="compositionally biased region" description="Low complexity" evidence="1">
    <location>
        <begin position="304"/>
        <end position="324"/>
    </location>
</feature>